<feature type="domain" description="MATH" evidence="3">
    <location>
        <begin position="489"/>
        <end position="612"/>
    </location>
</feature>
<dbReference type="STRING" id="1611254.A0A2G5VAR7"/>
<evidence type="ECO:0000313" key="5">
    <source>
        <dbReference type="Proteomes" id="UP000230233"/>
    </source>
</evidence>
<dbReference type="EMBL" id="PDUG01000002">
    <property type="protein sequence ID" value="PIC48873.1"/>
    <property type="molecule type" value="Genomic_DNA"/>
</dbReference>
<protein>
    <recommendedName>
        <fullName evidence="6">BTB domain-containing protein</fullName>
    </recommendedName>
</protein>
<keyword evidence="5" id="KW-1185">Reference proteome</keyword>
<dbReference type="PROSITE" id="PS50144">
    <property type="entry name" value="MATH"/>
    <property type="match status" value="2"/>
</dbReference>
<dbReference type="SMART" id="SM00225">
    <property type="entry name" value="BTB"/>
    <property type="match status" value="2"/>
</dbReference>
<keyword evidence="1" id="KW-0175">Coiled coil</keyword>
<dbReference type="Gene3D" id="3.30.710.10">
    <property type="entry name" value="Potassium Channel Kv1.1, Chain A"/>
    <property type="match status" value="2"/>
</dbReference>
<dbReference type="SUPFAM" id="SSF54695">
    <property type="entry name" value="POZ domain"/>
    <property type="match status" value="2"/>
</dbReference>
<evidence type="ECO:0000313" key="4">
    <source>
        <dbReference type="EMBL" id="PIC48873.1"/>
    </source>
</evidence>
<reference evidence="5" key="1">
    <citation type="submission" date="2017-10" db="EMBL/GenBank/DDBJ databases">
        <title>Rapid genome shrinkage in a self-fertile nematode reveals novel sperm competition proteins.</title>
        <authorList>
            <person name="Yin D."/>
            <person name="Schwarz E.M."/>
            <person name="Thomas C.G."/>
            <person name="Felde R.L."/>
            <person name="Korf I.F."/>
            <person name="Cutter A.D."/>
            <person name="Schartner C.M."/>
            <person name="Ralston E.J."/>
            <person name="Meyer B.J."/>
            <person name="Haag E.S."/>
        </authorList>
    </citation>
    <scope>NUCLEOTIDE SEQUENCE [LARGE SCALE GENOMIC DNA]</scope>
    <source>
        <strain evidence="5">JU1422</strain>
    </source>
</reference>
<organism evidence="4 5">
    <name type="scientific">Caenorhabditis nigoni</name>
    <dbReference type="NCBI Taxonomy" id="1611254"/>
    <lineage>
        <taxon>Eukaryota</taxon>
        <taxon>Metazoa</taxon>
        <taxon>Ecdysozoa</taxon>
        <taxon>Nematoda</taxon>
        <taxon>Chromadorea</taxon>
        <taxon>Rhabditida</taxon>
        <taxon>Rhabditina</taxon>
        <taxon>Rhabditomorpha</taxon>
        <taxon>Rhabditoidea</taxon>
        <taxon>Rhabditidae</taxon>
        <taxon>Peloderinae</taxon>
        <taxon>Caenorhabditis</taxon>
    </lineage>
</organism>
<dbReference type="Gene3D" id="2.60.210.10">
    <property type="entry name" value="Apoptosis, Tumor Necrosis Factor Receptor Associated Protein 2, Chain A"/>
    <property type="match status" value="2"/>
</dbReference>
<comment type="caution">
    <text evidence="4">The sequence shown here is derived from an EMBL/GenBank/DDBJ whole genome shotgun (WGS) entry which is preliminary data.</text>
</comment>
<dbReference type="InterPro" id="IPR000210">
    <property type="entry name" value="BTB/POZ_dom"/>
</dbReference>
<sequence>MASNEESNLGIRTEPEDTVPLENNQVTVEIGAVTDTSDIPNVNLSLEIQDMRSELIAATEEIKKNQKDTTEKLQSIEASISKLSNQKEPIDRSTVPTNNTTNVTLEKKFKLKHVFKNVNEFKEKVTNFSEKEDHFNVNWSIGVKRHFNPWLGFYVYCEPIAPPSDKWSIRTRLELRVVGPHQDGVSKTCERFYEKSGGLGIFKFLNWEEMKLWYLVDGNLTVEATVTIIEMTGFEKKEIRKFDESQKDVSDVILVFLASQSSVFKALLLGNFSESQQSEVALNGSDPNDFQGFLEVLYGEKGIDDTNVEAVALLADMYNAQTVTRKCDEFLLKESKKPFLQKRDIATRYHLEKSEKQCNDGLRTLENLFFYFPIDITSSDHQTKFGLFKMLFCVFICFYYSNMLTTFFSIFRFREKAFNEMGNIGNEPGSHLELENAPVLQKMTHKSNEENQQLSDRLQSIEASISKILKLNEVAEKSEKDSNANYNTSNTAPEKIIKLNRVFKNANEFEKEVYHYSDEKDNFNVNCYLKVRRHEDHLGFFIHCEPFAPADEWSIRTKLEYKIVGPNQNDLIRTWDYCYDHAEGWGWQKFLNWEIIKDWYMVDGSLTVEAKVTIIETTGLEKEKLRVFDESQKDVSDVILVVRDTKFYRYLASQSSVFKALLLGGFSESKQSEVTLHGIDPDDFQGFLEVLYGEPGIDDSNVEGVALLADMYHAPIVIRKCEEFLLKESKKTLEKKQEIATRYHLKTVEEKK</sequence>
<dbReference type="InterPro" id="IPR008974">
    <property type="entry name" value="TRAF-like"/>
</dbReference>
<dbReference type="PANTHER" id="PTHR22743:SF165">
    <property type="entry name" value="BTB AND MATH DOMAIN CONTAINING-RELATED"/>
    <property type="match status" value="1"/>
</dbReference>
<proteinExistence type="predicted"/>
<dbReference type="InterPro" id="IPR052664">
    <property type="entry name" value="BTB-MATH_domain_protein"/>
</dbReference>
<dbReference type="Pfam" id="PF00651">
    <property type="entry name" value="BTB"/>
    <property type="match status" value="2"/>
</dbReference>
<dbReference type="SMART" id="SM00061">
    <property type="entry name" value="MATH"/>
    <property type="match status" value="2"/>
</dbReference>
<dbReference type="AlphaFoldDB" id="A0A2G5VAR7"/>
<dbReference type="PANTHER" id="PTHR22743">
    <property type="entry name" value="MEPRIN/TRAF-LIKE MATH FAMILY-C.ELEGANS"/>
    <property type="match status" value="1"/>
</dbReference>
<evidence type="ECO:0000259" key="3">
    <source>
        <dbReference type="PROSITE" id="PS50144"/>
    </source>
</evidence>
<dbReference type="Pfam" id="PF00917">
    <property type="entry name" value="MATH"/>
    <property type="match status" value="2"/>
</dbReference>
<feature type="domain" description="BTB" evidence="2">
    <location>
        <begin position="255"/>
        <end position="298"/>
    </location>
</feature>
<evidence type="ECO:0000259" key="2">
    <source>
        <dbReference type="PROSITE" id="PS50097"/>
    </source>
</evidence>
<evidence type="ECO:0000256" key="1">
    <source>
        <dbReference type="SAM" id="Coils"/>
    </source>
</evidence>
<gene>
    <name evidence="4" type="primary">Cnig_chr_II.g7694</name>
    <name evidence="4" type="ORF">B9Z55_007694</name>
</gene>
<dbReference type="InterPro" id="IPR011333">
    <property type="entry name" value="SKP1/BTB/POZ_sf"/>
</dbReference>
<name>A0A2G5VAR7_9PELO</name>
<dbReference type="CDD" id="cd18186">
    <property type="entry name" value="BTB_POZ_ZBTB_KLHL-like"/>
    <property type="match status" value="2"/>
</dbReference>
<dbReference type="CDD" id="cd00121">
    <property type="entry name" value="MATH"/>
    <property type="match status" value="2"/>
</dbReference>
<accession>A0A2G5VAR7</accession>
<dbReference type="Proteomes" id="UP000230233">
    <property type="component" value="Chromosome II"/>
</dbReference>
<evidence type="ECO:0008006" key="6">
    <source>
        <dbReference type="Google" id="ProtNLM"/>
    </source>
</evidence>
<dbReference type="InterPro" id="IPR002083">
    <property type="entry name" value="MATH/TRAF_dom"/>
</dbReference>
<dbReference type="SUPFAM" id="SSF49599">
    <property type="entry name" value="TRAF domain-like"/>
    <property type="match status" value="2"/>
</dbReference>
<feature type="coiled-coil region" evidence="1">
    <location>
        <begin position="41"/>
        <end position="86"/>
    </location>
</feature>
<feature type="domain" description="MATH" evidence="3">
    <location>
        <begin position="108"/>
        <end position="226"/>
    </location>
</feature>
<feature type="domain" description="BTB" evidence="2">
    <location>
        <begin position="650"/>
        <end position="692"/>
    </location>
</feature>
<dbReference type="PROSITE" id="PS50097">
    <property type="entry name" value="BTB"/>
    <property type="match status" value="2"/>
</dbReference>